<feature type="region of interest" description="Disordered" evidence="5">
    <location>
        <begin position="245"/>
        <end position="267"/>
    </location>
</feature>
<evidence type="ECO:0000256" key="4">
    <source>
        <dbReference type="ARBA" id="ARBA00022844"/>
    </source>
</evidence>
<feature type="region of interest" description="Disordered" evidence="5">
    <location>
        <begin position="1"/>
        <end position="32"/>
    </location>
</feature>
<reference evidence="7" key="1">
    <citation type="submission" date="2020-09" db="EMBL/GenBank/DDBJ databases">
        <title>Parvovirus dark matter in the feces of wild birds.</title>
        <authorList>
            <person name="Dai Z."/>
            <person name="Yang S."/>
            <person name="Zhang W."/>
        </authorList>
    </citation>
    <scope>NUCLEOTIDE SEQUENCE</scope>
    <source>
        <strain evidence="7">Wag171par022</strain>
    </source>
</reference>
<feature type="compositionally biased region" description="Polar residues" evidence="5">
    <location>
        <begin position="149"/>
        <end position="159"/>
    </location>
</feature>
<keyword evidence="3" id="KW-0167">Capsid protein</keyword>
<name>A0A8A4XCL7_9VIRU</name>
<dbReference type="EMBL" id="MW046542">
    <property type="protein sequence ID" value="QTE03993.1"/>
    <property type="molecule type" value="Genomic_DNA"/>
</dbReference>
<keyword evidence="2" id="KW-1140">T=1 icosahedral capsid protein</keyword>
<dbReference type="InterPro" id="IPR003433">
    <property type="entry name" value="Capsid_VP4_densovirus"/>
</dbReference>
<evidence type="ECO:0000256" key="2">
    <source>
        <dbReference type="ARBA" id="ARBA00022431"/>
    </source>
</evidence>
<evidence type="ECO:0000256" key="5">
    <source>
        <dbReference type="SAM" id="MobiDB-lite"/>
    </source>
</evidence>
<feature type="region of interest" description="Disordered" evidence="5">
    <location>
        <begin position="149"/>
        <end position="193"/>
    </location>
</feature>
<dbReference type="SUPFAM" id="SSF88645">
    <property type="entry name" value="ssDNA viruses"/>
    <property type="match status" value="1"/>
</dbReference>
<evidence type="ECO:0000313" key="7">
    <source>
        <dbReference type="EMBL" id="QTE03993.1"/>
    </source>
</evidence>
<organism evidence="7">
    <name type="scientific">Motacilla cinerea parvoviridae sp</name>
    <dbReference type="NCBI Taxonomy" id="2794518"/>
    <lineage>
        <taxon>Viruses</taxon>
        <taxon>Monodnaviria</taxon>
        <taxon>Shotokuvirae</taxon>
        <taxon>Cossaviricota</taxon>
        <taxon>Quintoviricetes</taxon>
        <taxon>Piccovirales</taxon>
        <taxon>Parvoviridae</taxon>
    </lineage>
</organism>
<proteinExistence type="predicted"/>
<evidence type="ECO:0000256" key="3">
    <source>
        <dbReference type="ARBA" id="ARBA00022561"/>
    </source>
</evidence>
<feature type="domain" description="Phospholipase A2-like" evidence="6">
    <location>
        <begin position="9"/>
        <end position="77"/>
    </location>
</feature>
<dbReference type="GO" id="GO:0039615">
    <property type="term" value="C:T=1 icosahedral viral capsid"/>
    <property type="evidence" value="ECO:0007669"/>
    <property type="project" value="UniProtKB-KW"/>
</dbReference>
<dbReference type="Pfam" id="PF02336">
    <property type="entry name" value="Denso_VP4"/>
    <property type="match status" value="1"/>
</dbReference>
<keyword evidence="4" id="KW-0946">Virion</keyword>
<feature type="compositionally biased region" description="Gly residues" evidence="5">
    <location>
        <begin position="253"/>
        <end position="266"/>
    </location>
</feature>
<evidence type="ECO:0000256" key="1">
    <source>
        <dbReference type="ARBA" id="ARBA00004328"/>
    </source>
</evidence>
<sequence length="702" mass="77834">MPPTKKRSGVLFPGHNYLGPGNPIDDAQPVDEDDRIAREHDIAYARARTREDVETADNEAIDQFAESGNLHGVVGALGLEVKKTWENVFGQTYPAMAPPKKGKSHAGHESYRKTVGGVSKAYKEHKKGEDKPLTWNEFIKKYWKHHWQQQAGSTTQNPRESVEGRAGTSGTQVGRPPKRVAEDEPGDQGSEKRYHIDPEEFLSDWIGADPGSDNFDTAMSNMDVESMEAVANPSTGASMPAGGIKATGKSGSAAGGKSGRGGGSGIVGIPRTPKTEYYTKSYRKSWVFFSYGYTHKVLQGDTNNWFTTPLALVPVDLLSFYMDQCEFDLLHGRVVAVESRANVRPLGCRMNFQVNSTTSGWATSEFVAIGQSSIGLNLAMPIINRQYTPNGTKPMEVDSSTYLDMAKLDEKLYGGQQNTGQGMAQMVPRHLNMYATLITPTNDNASAAAGKYSNPYGPPKLDQYVDRFLVNTSVGVPIVEYNYKFKNGIIFDQYSSFTYNTIAQRKPQFITSSEGTQVITTPNLVDNRTAQGEVKENTSINIANAWKNVFEAQQYQTIENYLTYKWTEGQIHDNMQPQIHVGLTAVPAINPANDSVDFQNTSIYWAVETELVVHHYQNSAFHYGNYFTYAPNFYQAGTNGVDSKKTYHGGLAYNHHPDLQDYNLVTATDDGALPLPTPMDTDMREHGPIIRRPRVNKTFSVW</sequence>
<dbReference type="GO" id="GO:0005198">
    <property type="term" value="F:structural molecule activity"/>
    <property type="evidence" value="ECO:0007669"/>
    <property type="project" value="InterPro"/>
</dbReference>
<protein>
    <submittedName>
        <fullName evidence="7">Capsid protein</fullName>
    </submittedName>
</protein>
<dbReference type="InterPro" id="IPR013607">
    <property type="entry name" value="Phospholipase_A2-like"/>
</dbReference>
<evidence type="ECO:0000259" key="6">
    <source>
        <dbReference type="Pfam" id="PF08398"/>
    </source>
</evidence>
<dbReference type="InterPro" id="IPR016184">
    <property type="entry name" value="Capsid/spike_ssDNA_virus"/>
</dbReference>
<dbReference type="Pfam" id="PF08398">
    <property type="entry name" value="Phospholip_A2_4"/>
    <property type="match status" value="1"/>
</dbReference>
<comment type="subcellular location">
    <subcellularLocation>
        <location evidence="1">Virion</location>
    </subcellularLocation>
</comment>
<accession>A0A8A4XCL7</accession>